<dbReference type="WBParaSite" id="TREG1_23220.2">
    <property type="protein sequence ID" value="TREG1_23220.2"/>
    <property type="gene ID" value="TREG1_23220"/>
</dbReference>
<reference evidence="2" key="2">
    <citation type="submission" date="2023-11" db="UniProtKB">
        <authorList>
            <consortium name="WormBaseParasite"/>
        </authorList>
    </citation>
    <scope>IDENTIFICATION</scope>
</reference>
<proteinExistence type="predicted"/>
<organism evidence="1 2">
    <name type="scientific">Trichobilharzia regenti</name>
    <name type="common">Nasal bird schistosome</name>
    <dbReference type="NCBI Taxonomy" id="157069"/>
    <lineage>
        <taxon>Eukaryota</taxon>
        <taxon>Metazoa</taxon>
        <taxon>Spiralia</taxon>
        <taxon>Lophotrochozoa</taxon>
        <taxon>Platyhelminthes</taxon>
        <taxon>Trematoda</taxon>
        <taxon>Digenea</taxon>
        <taxon>Strigeidida</taxon>
        <taxon>Schistosomatoidea</taxon>
        <taxon>Schistosomatidae</taxon>
        <taxon>Trichobilharzia</taxon>
    </lineage>
</organism>
<protein>
    <submittedName>
        <fullName evidence="2">DUF1985 domain-containing protein</fullName>
    </submittedName>
</protein>
<evidence type="ECO:0000313" key="2">
    <source>
        <dbReference type="WBParaSite" id="TREG1_23220.2"/>
    </source>
</evidence>
<name>A0AA85JCD0_TRIRE</name>
<dbReference type="Proteomes" id="UP000050795">
    <property type="component" value="Unassembled WGS sequence"/>
</dbReference>
<evidence type="ECO:0000313" key="1">
    <source>
        <dbReference type="Proteomes" id="UP000050795"/>
    </source>
</evidence>
<sequence>MKECTTPHDQHHSSEITSKYPHPALYHCSWNNNLERPYRNRHFQGKPGFVDPLGVVKLCLTILEQCTHAKPHAPHSATSTSSNSQYCEGLTIYLENWEPDIQVEQCVQSYIEFPCKMELEMCVDKSPKKALQFIISYLRQRGPFITWTIRYDTHRSINRFLTKMFSGYAQHLNDLEFTSAILIGRYLHFLLSVSYSYNIYYLKSIIAKVWGPVYLNVQYEQNILLHFDRMDEETTDLTISLFTQIIETVPWYTFQPFEGVEKNFSQDRKFRYKHYASEESCKMHNKLEIPAHLRGTMCDAIKQETIEYKLRKLQEENLKNQTNLSTGEIEDGKPKITPKFQPDNCSLKYKNSC</sequence>
<dbReference type="AlphaFoldDB" id="A0AA85JCD0"/>
<reference evidence="1" key="1">
    <citation type="submission" date="2022-06" db="EMBL/GenBank/DDBJ databases">
        <authorList>
            <person name="Berger JAMES D."/>
            <person name="Berger JAMES D."/>
        </authorList>
    </citation>
    <scope>NUCLEOTIDE SEQUENCE [LARGE SCALE GENOMIC DNA]</scope>
</reference>
<accession>A0AA85JCD0</accession>
<keyword evidence="1" id="KW-1185">Reference proteome</keyword>